<evidence type="ECO:0000313" key="1">
    <source>
        <dbReference type="EMBL" id="GMI09453.1"/>
    </source>
</evidence>
<proteinExistence type="predicted"/>
<dbReference type="AlphaFoldDB" id="A0A9W7KRW4"/>
<comment type="caution">
    <text evidence="1">The sequence shown here is derived from an EMBL/GenBank/DDBJ whole genome shotgun (WGS) entry which is preliminary data.</text>
</comment>
<evidence type="ECO:0000313" key="2">
    <source>
        <dbReference type="Proteomes" id="UP001165122"/>
    </source>
</evidence>
<name>A0A9W7KRW4_9STRA</name>
<sequence length="66" mass="7451">MGNTCFPSFLNTAYERKCGKAFEGFNKEMMTVPTDVYEFAIGIGSSRKDEKGLLTYDLEFRFPHGG</sequence>
<dbReference type="Proteomes" id="UP001165122">
    <property type="component" value="Unassembled WGS sequence"/>
</dbReference>
<accession>A0A9W7KRW4</accession>
<organism evidence="1 2">
    <name type="scientific">Triparma laevis f. longispina</name>
    <dbReference type="NCBI Taxonomy" id="1714387"/>
    <lineage>
        <taxon>Eukaryota</taxon>
        <taxon>Sar</taxon>
        <taxon>Stramenopiles</taxon>
        <taxon>Ochrophyta</taxon>
        <taxon>Bolidophyceae</taxon>
        <taxon>Parmales</taxon>
        <taxon>Triparmaceae</taxon>
        <taxon>Triparma</taxon>
    </lineage>
</organism>
<reference evidence="2" key="1">
    <citation type="journal article" date="2023" name="Commun. Biol.">
        <title>Genome analysis of Parmales, the sister group of diatoms, reveals the evolutionary specialization of diatoms from phago-mixotrophs to photoautotrophs.</title>
        <authorList>
            <person name="Ban H."/>
            <person name="Sato S."/>
            <person name="Yoshikawa S."/>
            <person name="Yamada K."/>
            <person name="Nakamura Y."/>
            <person name="Ichinomiya M."/>
            <person name="Sato N."/>
            <person name="Blanc-Mathieu R."/>
            <person name="Endo H."/>
            <person name="Kuwata A."/>
            <person name="Ogata H."/>
        </authorList>
    </citation>
    <scope>NUCLEOTIDE SEQUENCE [LARGE SCALE GENOMIC DNA]</scope>
    <source>
        <strain evidence="2">NIES 3700</strain>
    </source>
</reference>
<gene>
    <name evidence="1" type="ORF">TrLO_g6850</name>
</gene>
<protein>
    <submittedName>
        <fullName evidence="1">Uncharacterized protein</fullName>
    </submittedName>
</protein>
<keyword evidence="2" id="KW-1185">Reference proteome</keyword>
<dbReference type="EMBL" id="BRXW01000137">
    <property type="protein sequence ID" value="GMI09453.1"/>
    <property type="molecule type" value="Genomic_DNA"/>
</dbReference>